<sequence length="230" mass="25653">MFFPQAAESAYRLLRRQGLRVDFPKDQICCGQPSFNSGYVDESAKVAKELLYAFEDTDYVISPSGSCTAMVRDNYPILFKNDPKHLAMAKDFASRLYEFSEFFVKVLGVKNVGAKYKAKVTYHHSCHMSRLLRVKDAPIDLITNIEGIEYIELPENQDCCGFGGTFSVKMADISNAMLNEKIENVMSTGADILVGSDLSCLMNISGGLSRKGYKIETMHVAELLDRGLRG</sequence>
<keyword evidence="3" id="KW-1185">Reference proteome</keyword>
<dbReference type="PANTHER" id="PTHR30296:SF0">
    <property type="entry name" value="LACTATE UTILIZATION PROTEIN A"/>
    <property type="match status" value="1"/>
</dbReference>
<name>A0A1E5LA92_9FIRM</name>
<accession>A0A1E5LA92</accession>
<dbReference type="Pfam" id="PF02754">
    <property type="entry name" value="CCG"/>
    <property type="match status" value="2"/>
</dbReference>
<dbReference type="InterPro" id="IPR004017">
    <property type="entry name" value="Cys_rich_dom"/>
</dbReference>
<organism evidence="2 3">
    <name type="scientific">Desulfuribacillus stibiiarsenatis</name>
    <dbReference type="NCBI Taxonomy" id="1390249"/>
    <lineage>
        <taxon>Bacteria</taxon>
        <taxon>Bacillati</taxon>
        <taxon>Bacillota</taxon>
        <taxon>Desulfuribacillia</taxon>
        <taxon>Desulfuribacillales</taxon>
        <taxon>Desulfuribacillaceae</taxon>
        <taxon>Desulfuribacillus</taxon>
    </lineage>
</organism>
<proteinExistence type="predicted"/>
<reference evidence="2 3" key="1">
    <citation type="submission" date="2016-09" db="EMBL/GenBank/DDBJ databases">
        <title>Desulfuribacillus arsenicus sp. nov., an obligately anaerobic, dissimilatory arsenic- and antimonate-reducing bacterium isolated from anoxic sediments.</title>
        <authorList>
            <person name="Abin C.A."/>
            <person name="Hollibaugh J.T."/>
        </authorList>
    </citation>
    <scope>NUCLEOTIDE SEQUENCE [LARGE SCALE GENOMIC DNA]</scope>
    <source>
        <strain evidence="2 3">MLFW-2</strain>
    </source>
</reference>
<dbReference type="PANTHER" id="PTHR30296">
    <property type="entry name" value="UNCHARACTERIZED PROTEIN YKGE"/>
    <property type="match status" value="1"/>
</dbReference>
<dbReference type="Proteomes" id="UP000095255">
    <property type="component" value="Unassembled WGS sequence"/>
</dbReference>
<dbReference type="GO" id="GO:0005829">
    <property type="term" value="C:cytosol"/>
    <property type="evidence" value="ECO:0007669"/>
    <property type="project" value="TreeGrafter"/>
</dbReference>
<dbReference type="AlphaFoldDB" id="A0A1E5LA92"/>
<dbReference type="GO" id="GO:0016491">
    <property type="term" value="F:oxidoreductase activity"/>
    <property type="evidence" value="ECO:0007669"/>
    <property type="project" value="UniProtKB-ARBA"/>
</dbReference>
<protein>
    <submittedName>
        <fullName evidence="2">Fe-S oxidoreductase</fullName>
    </submittedName>
</protein>
<comment type="caution">
    <text evidence="2">The sequence shown here is derived from an EMBL/GenBank/DDBJ whole genome shotgun (WGS) entry which is preliminary data.</text>
</comment>
<gene>
    <name evidence="2" type="ORF">BHU72_01135</name>
</gene>
<feature type="domain" description="Cysteine-rich" evidence="1">
    <location>
        <begin position="120"/>
        <end position="204"/>
    </location>
</feature>
<dbReference type="STRING" id="1390249.BHU72_01135"/>
<dbReference type="OrthoDB" id="9770306at2"/>
<evidence type="ECO:0000259" key="1">
    <source>
        <dbReference type="Pfam" id="PF02754"/>
    </source>
</evidence>
<evidence type="ECO:0000313" key="3">
    <source>
        <dbReference type="Proteomes" id="UP000095255"/>
    </source>
</evidence>
<dbReference type="EMBL" id="MJAT01000001">
    <property type="protein sequence ID" value="OEH87046.1"/>
    <property type="molecule type" value="Genomic_DNA"/>
</dbReference>
<feature type="domain" description="Cysteine-rich" evidence="1">
    <location>
        <begin position="4"/>
        <end position="71"/>
    </location>
</feature>
<evidence type="ECO:0000313" key="2">
    <source>
        <dbReference type="EMBL" id="OEH87046.1"/>
    </source>
</evidence>